<feature type="chain" id="PRO_5008582473" evidence="2">
    <location>
        <begin position="22"/>
        <end position="105"/>
    </location>
</feature>
<evidence type="ECO:0000256" key="1">
    <source>
        <dbReference type="SAM" id="MobiDB-lite"/>
    </source>
</evidence>
<reference evidence="3" key="1">
    <citation type="submission" date="2015-11" db="EMBL/GenBank/DDBJ databases">
        <title>De novo transcriptome assembly of four potential Pierce s Disease insect vectors from Arizona vineyards.</title>
        <authorList>
            <person name="Tassone E.E."/>
        </authorList>
    </citation>
    <scope>NUCLEOTIDE SEQUENCE</scope>
</reference>
<name>A0A1B6EUG8_9HEMI</name>
<sequence>MASALVVFSVVILVSTVSTGAQESVSVSDSVSLSSGGSDTANQPEDQTGGNPEDFNFFTVDPASLSRWSLPVDYLRTSQSIFDTPTLDCPVGQMKDWTGTCRPVW</sequence>
<keyword evidence="2" id="KW-0732">Signal</keyword>
<proteinExistence type="predicted"/>
<feature type="region of interest" description="Disordered" evidence="1">
    <location>
        <begin position="29"/>
        <end position="53"/>
    </location>
</feature>
<feature type="signal peptide" evidence="2">
    <location>
        <begin position="1"/>
        <end position="21"/>
    </location>
</feature>
<feature type="compositionally biased region" description="Low complexity" evidence="1">
    <location>
        <begin position="29"/>
        <end position="39"/>
    </location>
</feature>
<gene>
    <name evidence="3" type="ORF">g.11903</name>
</gene>
<evidence type="ECO:0000256" key="2">
    <source>
        <dbReference type="SAM" id="SignalP"/>
    </source>
</evidence>
<dbReference type="AlphaFoldDB" id="A0A1B6EUG8"/>
<evidence type="ECO:0000313" key="3">
    <source>
        <dbReference type="EMBL" id="JAS41518.1"/>
    </source>
</evidence>
<organism evidence="3">
    <name type="scientific">Cuerna arida</name>
    <dbReference type="NCBI Taxonomy" id="1464854"/>
    <lineage>
        <taxon>Eukaryota</taxon>
        <taxon>Metazoa</taxon>
        <taxon>Ecdysozoa</taxon>
        <taxon>Arthropoda</taxon>
        <taxon>Hexapoda</taxon>
        <taxon>Insecta</taxon>
        <taxon>Pterygota</taxon>
        <taxon>Neoptera</taxon>
        <taxon>Paraneoptera</taxon>
        <taxon>Hemiptera</taxon>
        <taxon>Auchenorrhyncha</taxon>
        <taxon>Membracoidea</taxon>
        <taxon>Cicadellidae</taxon>
        <taxon>Cicadellinae</taxon>
        <taxon>Proconiini</taxon>
        <taxon>Cuerna</taxon>
    </lineage>
</organism>
<accession>A0A1B6EUG8</accession>
<feature type="compositionally biased region" description="Polar residues" evidence="1">
    <location>
        <begin position="40"/>
        <end position="50"/>
    </location>
</feature>
<dbReference type="EMBL" id="GECZ01028251">
    <property type="protein sequence ID" value="JAS41518.1"/>
    <property type="molecule type" value="Transcribed_RNA"/>
</dbReference>
<protein>
    <submittedName>
        <fullName evidence="3">Uncharacterized protein</fullName>
    </submittedName>
</protein>